<keyword evidence="3" id="KW-1185">Reference proteome</keyword>
<proteinExistence type="predicted"/>
<dbReference type="EMBL" id="CM007385">
    <property type="protein sequence ID" value="ONK70173.1"/>
    <property type="molecule type" value="Genomic_DNA"/>
</dbReference>
<feature type="region of interest" description="Disordered" evidence="1">
    <location>
        <begin position="109"/>
        <end position="128"/>
    </location>
</feature>
<protein>
    <submittedName>
        <fullName evidence="2">Uncharacterized protein</fullName>
    </submittedName>
</protein>
<evidence type="ECO:0000313" key="2">
    <source>
        <dbReference type="EMBL" id="ONK70173.1"/>
    </source>
</evidence>
<feature type="region of interest" description="Disordered" evidence="1">
    <location>
        <begin position="45"/>
        <end position="94"/>
    </location>
</feature>
<name>A0A5P1EXJ9_ASPOF</name>
<dbReference type="AlphaFoldDB" id="A0A5P1EXJ9"/>
<dbReference type="Proteomes" id="UP000243459">
    <property type="component" value="Chromosome 5"/>
</dbReference>
<accession>A0A5P1EXJ9</accession>
<sequence length="128" mass="13903">MKGSSSSTSSCSGSFVVVRPLRVGFRNIKEEARARARELRAAANEIAESKKSSRELPTNDQSQTVPNSNKEIAAMESNTEFSEKAAESEGEKVGTVESKRVVLVGGFEIDLNLPPPNENESEEMENKA</sequence>
<feature type="compositionally biased region" description="Polar residues" evidence="1">
    <location>
        <begin position="55"/>
        <end position="80"/>
    </location>
</feature>
<evidence type="ECO:0000313" key="3">
    <source>
        <dbReference type="Proteomes" id="UP000243459"/>
    </source>
</evidence>
<organism evidence="2 3">
    <name type="scientific">Asparagus officinalis</name>
    <name type="common">Garden asparagus</name>
    <dbReference type="NCBI Taxonomy" id="4686"/>
    <lineage>
        <taxon>Eukaryota</taxon>
        <taxon>Viridiplantae</taxon>
        <taxon>Streptophyta</taxon>
        <taxon>Embryophyta</taxon>
        <taxon>Tracheophyta</taxon>
        <taxon>Spermatophyta</taxon>
        <taxon>Magnoliopsida</taxon>
        <taxon>Liliopsida</taxon>
        <taxon>Asparagales</taxon>
        <taxon>Asparagaceae</taxon>
        <taxon>Asparagoideae</taxon>
        <taxon>Asparagus</taxon>
    </lineage>
</organism>
<evidence type="ECO:0000256" key="1">
    <source>
        <dbReference type="SAM" id="MobiDB-lite"/>
    </source>
</evidence>
<feature type="compositionally biased region" description="Basic and acidic residues" evidence="1">
    <location>
        <begin position="81"/>
        <end position="94"/>
    </location>
</feature>
<dbReference type="Gramene" id="ONK70173">
    <property type="protein sequence ID" value="ONK70173"/>
    <property type="gene ID" value="A4U43_C05F31020"/>
</dbReference>
<feature type="compositionally biased region" description="Acidic residues" evidence="1">
    <location>
        <begin position="119"/>
        <end position="128"/>
    </location>
</feature>
<reference evidence="3" key="1">
    <citation type="journal article" date="2017" name="Nat. Commun.">
        <title>The asparagus genome sheds light on the origin and evolution of a young Y chromosome.</title>
        <authorList>
            <person name="Harkess A."/>
            <person name="Zhou J."/>
            <person name="Xu C."/>
            <person name="Bowers J.E."/>
            <person name="Van der Hulst R."/>
            <person name="Ayyampalayam S."/>
            <person name="Mercati F."/>
            <person name="Riccardi P."/>
            <person name="McKain M.R."/>
            <person name="Kakrana A."/>
            <person name="Tang H."/>
            <person name="Ray J."/>
            <person name="Groenendijk J."/>
            <person name="Arikit S."/>
            <person name="Mathioni S.M."/>
            <person name="Nakano M."/>
            <person name="Shan H."/>
            <person name="Telgmann-Rauber A."/>
            <person name="Kanno A."/>
            <person name="Yue Z."/>
            <person name="Chen H."/>
            <person name="Li W."/>
            <person name="Chen Y."/>
            <person name="Xu X."/>
            <person name="Zhang Y."/>
            <person name="Luo S."/>
            <person name="Chen H."/>
            <person name="Gao J."/>
            <person name="Mao Z."/>
            <person name="Pires J.C."/>
            <person name="Luo M."/>
            <person name="Kudrna D."/>
            <person name="Wing R.A."/>
            <person name="Meyers B.C."/>
            <person name="Yi K."/>
            <person name="Kong H."/>
            <person name="Lavrijsen P."/>
            <person name="Sunseri F."/>
            <person name="Falavigna A."/>
            <person name="Ye Y."/>
            <person name="Leebens-Mack J.H."/>
            <person name="Chen G."/>
        </authorList>
    </citation>
    <scope>NUCLEOTIDE SEQUENCE [LARGE SCALE GENOMIC DNA]</scope>
    <source>
        <strain evidence="3">cv. DH0086</strain>
    </source>
</reference>
<gene>
    <name evidence="2" type="ORF">A4U43_C05F31020</name>
</gene>